<evidence type="ECO:0000256" key="1">
    <source>
        <dbReference type="SAM" id="Phobius"/>
    </source>
</evidence>
<evidence type="ECO:0000313" key="3">
    <source>
        <dbReference type="Proteomes" id="UP000776164"/>
    </source>
</evidence>
<keyword evidence="3" id="KW-1185">Reference proteome</keyword>
<reference evidence="2 3" key="1">
    <citation type="submission" date="2021-01" db="EMBL/GenBank/DDBJ databases">
        <title>Sequencing the genomes of 1000 actinobacteria strains.</title>
        <authorList>
            <person name="Klenk H.-P."/>
        </authorList>
    </citation>
    <scope>NUCLEOTIDE SEQUENCE [LARGE SCALE GENOMIC DNA]</scope>
    <source>
        <strain evidence="2 3">DSM 13057</strain>
    </source>
</reference>
<gene>
    <name evidence="2" type="ORF">JOE66_001401</name>
</gene>
<proteinExistence type="predicted"/>
<dbReference type="EMBL" id="JAFBBU010000001">
    <property type="protein sequence ID" value="MBM7471767.1"/>
    <property type="molecule type" value="Genomic_DNA"/>
</dbReference>
<keyword evidence="1" id="KW-1133">Transmembrane helix</keyword>
<feature type="transmembrane region" description="Helical" evidence="1">
    <location>
        <begin position="6"/>
        <end position="23"/>
    </location>
</feature>
<comment type="caution">
    <text evidence="2">The sequence shown here is derived from an EMBL/GenBank/DDBJ whole genome shotgun (WGS) entry which is preliminary data.</text>
</comment>
<feature type="transmembrane region" description="Helical" evidence="1">
    <location>
        <begin position="58"/>
        <end position="78"/>
    </location>
</feature>
<dbReference type="RefSeq" id="WP_205107995.1">
    <property type="nucleotide sequence ID" value="NZ_BAAAHT010000013.1"/>
</dbReference>
<feature type="transmembrane region" description="Helical" evidence="1">
    <location>
        <begin position="30"/>
        <end position="52"/>
    </location>
</feature>
<accession>A0ABS2L3W8</accession>
<evidence type="ECO:0000313" key="2">
    <source>
        <dbReference type="EMBL" id="MBM7471767.1"/>
    </source>
</evidence>
<dbReference type="Proteomes" id="UP000776164">
    <property type="component" value="Unassembled WGS sequence"/>
</dbReference>
<organism evidence="2 3">
    <name type="scientific">Subtercola frigoramans</name>
    <dbReference type="NCBI Taxonomy" id="120298"/>
    <lineage>
        <taxon>Bacteria</taxon>
        <taxon>Bacillati</taxon>
        <taxon>Actinomycetota</taxon>
        <taxon>Actinomycetes</taxon>
        <taxon>Micrococcales</taxon>
        <taxon>Microbacteriaceae</taxon>
        <taxon>Subtercola</taxon>
    </lineage>
</organism>
<keyword evidence="1" id="KW-0812">Transmembrane</keyword>
<protein>
    <submittedName>
        <fullName evidence="2">Membrane protein YeaQ/YmgE (Transglycosylase-associated protein family)</fullName>
    </submittedName>
</protein>
<keyword evidence="1" id="KW-0472">Membrane</keyword>
<name>A0ABS2L3W8_9MICO</name>
<sequence length="101" mass="10901">MELLFVVLAGIILGLAARYLFPLRDTHGAFLIPAIGAATASVVWEALTWLGWAWNGGWIWTTTLLLTAAVVSVSALTIGRARRSRDRAQLSALLSPKARTV</sequence>